<evidence type="ECO:0000256" key="1">
    <source>
        <dbReference type="SAM" id="MobiDB-lite"/>
    </source>
</evidence>
<accession>A0A4Z2FV67</accession>
<dbReference type="Proteomes" id="UP000314294">
    <property type="component" value="Unassembled WGS sequence"/>
</dbReference>
<protein>
    <submittedName>
        <fullName evidence="2">Uncharacterized protein</fullName>
    </submittedName>
</protein>
<evidence type="ECO:0000313" key="2">
    <source>
        <dbReference type="EMBL" id="TNN45157.1"/>
    </source>
</evidence>
<sequence length="201" mass="21357">MTSQCSSSAFPSKKSTGSEGTTISAPFTGSAGQTQQHTEILVAGSITPFAVIPRLLWAKLGQNEGSPTVGQGAAVPDGGNMGVHVCLRGKAGVVQEPRDVRESASADMAAELGSRQYGVSTVEIFNFHFHIASDWNWRKKGGGGLTTERFIESERLARQLLHLSLHPTSSNGHVLPGYHCDGEPGNKGLSNCGRCHFFVIH</sequence>
<organism evidence="2 3">
    <name type="scientific">Liparis tanakae</name>
    <name type="common">Tanaka's snailfish</name>
    <dbReference type="NCBI Taxonomy" id="230148"/>
    <lineage>
        <taxon>Eukaryota</taxon>
        <taxon>Metazoa</taxon>
        <taxon>Chordata</taxon>
        <taxon>Craniata</taxon>
        <taxon>Vertebrata</taxon>
        <taxon>Euteleostomi</taxon>
        <taxon>Actinopterygii</taxon>
        <taxon>Neopterygii</taxon>
        <taxon>Teleostei</taxon>
        <taxon>Neoteleostei</taxon>
        <taxon>Acanthomorphata</taxon>
        <taxon>Eupercaria</taxon>
        <taxon>Perciformes</taxon>
        <taxon>Cottioidei</taxon>
        <taxon>Cottales</taxon>
        <taxon>Liparidae</taxon>
        <taxon>Liparis</taxon>
    </lineage>
</organism>
<evidence type="ECO:0000313" key="3">
    <source>
        <dbReference type="Proteomes" id="UP000314294"/>
    </source>
</evidence>
<keyword evidence="3" id="KW-1185">Reference proteome</keyword>
<dbReference type="EMBL" id="SRLO01000864">
    <property type="protein sequence ID" value="TNN45157.1"/>
    <property type="molecule type" value="Genomic_DNA"/>
</dbReference>
<name>A0A4Z2FV67_9TELE</name>
<feature type="region of interest" description="Disordered" evidence="1">
    <location>
        <begin position="1"/>
        <end position="31"/>
    </location>
</feature>
<comment type="caution">
    <text evidence="2">The sequence shown here is derived from an EMBL/GenBank/DDBJ whole genome shotgun (WGS) entry which is preliminary data.</text>
</comment>
<reference evidence="2 3" key="1">
    <citation type="submission" date="2019-03" db="EMBL/GenBank/DDBJ databases">
        <title>First draft genome of Liparis tanakae, snailfish: a comprehensive survey of snailfish specific genes.</title>
        <authorList>
            <person name="Kim W."/>
            <person name="Song I."/>
            <person name="Jeong J.-H."/>
            <person name="Kim D."/>
            <person name="Kim S."/>
            <person name="Ryu S."/>
            <person name="Song J.Y."/>
            <person name="Lee S.K."/>
        </authorList>
    </citation>
    <scope>NUCLEOTIDE SEQUENCE [LARGE SCALE GENOMIC DNA]</scope>
    <source>
        <tissue evidence="2">Muscle</tissue>
    </source>
</reference>
<dbReference type="AlphaFoldDB" id="A0A4Z2FV67"/>
<gene>
    <name evidence="2" type="ORF">EYF80_044653</name>
</gene>
<proteinExistence type="predicted"/>